<keyword evidence="2" id="KW-1185">Reference proteome</keyword>
<gene>
    <name evidence="1" type="ORF">HMPREF0083_00871</name>
</gene>
<dbReference type="AlphaFoldDB" id="U1WR12"/>
<protein>
    <submittedName>
        <fullName evidence="1">Uncharacterized protein</fullName>
    </submittedName>
</protein>
<evidence type="ECO:0000313" key="2">
    <source>
        <dbReference type="Proteomes" id="UP000016511"/>
    </source>
</evidence>
<name>U1WR12_ANEAE</name>
<dbReference type="Proteomes" id="UP000016511">
    <property type="component" value="Unassembled WGS sequence"/>
</dbReference>
<organism evidence="1 2">
    <name type="scientific">Aneurinibacillus aneurinilyticus ATCC 12856</name>
    <dbReference type="NCBI Taxonomy" id="649747"/>
    <lineage>
        <taxon>Bacteria</taxon>
        <taxon>Bacillati</taxon>
        <taxon>Bacillota</taxon>
        <taxon>Bacilli</taxon>
        <taxon>Bacillales</taxon>
        <taxon>Paenibacillaceae</taxon>
        <taxon>Aneurinibacillus group</taxon>
        <taxon>Aneurinibacillus</taxon>
    </lineage>
</organism>
<reference evidence="1 2" key="1">
    <citation type="submission" date="2013-08" db="EMBL/GenBank/DDBJ databases">
        <authorList>
            <person name="Weinstock G."/>
            <person name="Sodergren E."/>
            <person name="Wylie T."/>
            <person name="Fulton L."/>
            <person name="Fulton R."/>
            <person name="Fronick C."/>
            <person name="O'Laughlin M."/>
            <person name="Godfrey J."/>
            <person name="Miner T."/>
            <person name="Herter B."/>
            <person name="Appelbaum E."/>
            <person name="Cordes M."/>
            <person name="Lek S."/>
            <person name="Wollam A."/>
            <person name="Pepin K.H."/>
            <person name="Palsikar V.B."/>
            <person name="Mitreva M."/>
            <person name="Wilson R.K."/>
        </authorList>
    </citation>
    <scope>NUCLEOTIDE SEQUENCE [LARGE SCALE GENOMIC DNA]</scope>
    <source>
        <strain evidence="1 2">ATCC 12856</strain>
    </source>
</reference>
<feature type="non-terminal residue" evidence="1">
    <location>
        <position position="1"/>
    </location>
</feature>
<dbReference type="HOGENOM" id="CLU_2418125_0_0_9"/>
<sequence>LCGARAGPAKHPSRCEEGDSCYPFSPGRGMRSGRETKGFVSRCGGLFLFEQSTGVILISLHTYVIDGNINTNTSSCVELDVFNKRNIKKEVS</sequence>
<dbReference type="EMBL" id="AWSJ01000055">
    <property type="protein sequence ID" value="ERI11059.1"/>
    <property type="molecule type" value="Genomic_DNA"/>
</dbReference>
<proteinExistence type="predicted"/>
<comment type="caution">
    <text evidence="1">The sequence shown here is derived from an EMBL/GenBank/DDBJ whole genome shotgun (WGS) entry which is preliminary data.</text>
</comment>
<evidence type="ECO:0000313" key="1">
    <source>
        <dbReference type="EMBL" id="ERI11059.1"/>
    </source>
</evidence>
<accession>U1WR12</accession>